<organism evidence="2 3">
    <name type="scientific">Streptacidiphilus jiangxiensis</name>
    <dbReference type="NCBI Taxonomy" id="235985"/>
    <lineage>
        <taxon>Bacteria</taxon>
        <taxon>Bacillati</taxon>
        <taxon>Actinomycetota</taxon>
        <taxon>Actinomycetes</taxon>
        <taxon>Kitasatosporales</taxon>
        <taxon>Streptomycetaceae</taxon>
        <taxon>Streptacidiphilus</taxon>
    </lineage>
</organism>
<accession>A0A1H8A5W6</accession>
<dbReference type="eggNOG" id="ENOG502Z986">
    <property type="taxonomic scope" value="Bacteria"/>
</dbReference>
<evidence type="ECO:0000313" key="2">
    <source>
        <dbReference type="EMBL" id="SEM66145.1"/>
    </source>
</evidence>
<evidence type="ECO:0000256" key="1">
    <source>
        <dbReference type="SAM" id="MobiDB-lite"/>
    </source>
</evidence>
<proteinExistence type="predicted"/>
<dbReference type="OrthoDB" id="4318969at2"/>
<dbReference type="EMBL" id="FOAZ01000041">
    <property type="protein sequence ID" value="SEM66145.1"/>
    <property type="molecule type" value="Genomic_DNA"/>
</dbReference>
<dbReference type="Proteomes" id="UP000183015">
    <property type="component" value="Unassembled WGS sequence"/>
</dbReference>
<name>A0A1H8A5W6_STRJI</name>
<keyword evidence="3" id="KW-1185">Reference proteome</keyword>
<sequence length="221" mass="22525">MPRLGLSPSLPPGRARLLAGAALVVVLAALGVIGARLTHHTQAAPGPSSSPSASPAVDTVPSPATSASVGTVATPPTTTDPVDFAKAFAGALWSYDTRTTSQPQLLDGLRSWVNADPAYTDWNSVAQQVPTAALWQDLAGQQQHATAQITEGHIPSAFSAAVAKDPSQLTAAYVYPVTVTGTVRIGWKGGSGTERRAITVAVQCRPGNACTLAAIAPTTSP</sequence>
<gene>
    <name evidence="2" type="ORF">SAMN05414137_14137</name>
</gene>
<feature type="region of interest" description="Disordered" evidence="1">
    <location>
        <begin position="41"/>
        <end position="76"/>
    </location>
</feature>
<dbReference type="STRING" id="235985.SAMN05414137_14137"/>
<dbReference type="RefSeq" id="WP_042459646.1">
    <property type="nucleotide sequence ID" value="NZ_BBPN01000061.1"/>
</dbReference>
<feature type="compositionally biased region" description="Low complexity" evidence="1">
    <location>
        <begin position="43"/>
        <end position="64"/>
    </location>
</feature>
<dbReference type="AlphaFoldDB" id="A0A1H8A5W6"/>
<reference evidence="3" key="1">
    <citation type="submission" date="2016-10" db="EMBL/GenBank/DDBJ databases">
        <authorList>
            <person name="Varghese N."/>
        </authorList>
    </citation>
    <scope>NUCLEOTIDE SEQUENCE [LARGE SCALE GENOMIC DNA]</scope>
    <source>
        <strain evidence="3">DSM 45096 / BCRC 16803 / CGMCC 4.1857 / CIP 109030 / JCM 12277 / KCTC 19219 / NBRC 100920 / 33214</strain>
    </source>
</reference>
<protein>
    <submittedName>
        <fullName evidence="2">Uncharacterized protein</fullName>
    </submittedName>
</protein>
<evidence type="ECO:0000313" key="3">
    <source>
        <dbReference type="Proteomes" id="UP000183015"/>
    </source>
</evidence>